<dbReference type="OrthoDB" id="9101320at2"/>
<name>A0A5R9J7R2_9PROT</name>
<dbReference type="Gene3D" id="1.20.1260.10">
    <property type="match status" value="1"/>
</dbReference>
<dbReference type="InterPro" id="IPR025419">
    <property type="entry name" value="DUF4142"/>
</dbReference>
<evidence type="ECO:0000313" key="4">
    <source>
        <dbReference type="Proteomes" id="UP000305654"/>
    </source>
</evidence>
<dbReference type="Pfam" id="PF13628">
    <property type="entry name" value="DUF4142"/>
    <property type="match status" value="1"/>
</dbReference>
<dbReference type="Proteomes" id="UP000305654">
    <property type="component" value="Unassembled WGS sequence"/>
</dbReference>
<dbReference type="PANTHER" id="PTHR38593:SF1">
    <property type="entry name" value="BLR2558 PROTEIN"/>
    <property type="match status" value="1"/>
</dbReference>
<feature type="chain" id="PRO_5024301974" evidence="1">
    <location>
        <begin position="24"/>
        <end position="167"/>
    </location>
</feature>
<dbReference type="InterPro" id="IPR012347">
    <property type="entry name" value="Ferritin-like"/>
</dbReference>
<reference evidence="3 4" key="1">
    <citation type="submission" date="2019-05" db="EMBL/GenBank/DDBJ databases">
        <authorList>
            <person name="Pankratov T."/>
            <person name="Grouzdev D."/>
        </authorList>
    </citation>
    <scope>NUCLEOTIDE SEQUENCE [LARGE SCALE GENOMIC DNA]</scope>
    <source>
        <strain evidence="3 4">KEBCLARHB70R</strain>
    </source>
</reference>
<evidence type="ECO:0000256" key="1">
    <source>
        <dbReference type="SAM" id="SignalP"/>
    </source>
</evidence>
<dbReference type="RefSeq" id="WP_138323917.1">
    <property type="nucleotide sequence ID" value="NZ_VCDI01000001.1"/>
</dbReference>
<organism evidence="3 4">
    <name type="scientific">Lichenicoccus roseus</name>
    <dbReference type="NCBI Taxonomy" id="2683649"/>
    <lineage>
        <taxon>Bacteria</taxon>
        <taxon>Pseudomonadati</taxon>
        <taxon>Pseudomonadota</taxon>
        <taxon>Alphaproteobacteria</taxon>
        <taxon>Acetobacterales</taxon>
        <taxon>Acetobacteraceae</taxon>
        <taxon>Lichenicoccus</taxon>
    </lineage>
</organism>
<dbReference type="PANTHER" id="PTHR38593">
    <property type="entry name" value="BLR2558 PROTEIN"/>
    <property type="match status" value="1"/>
</dbReference>
<evidence type="ECO:0000259" key="2">
    <source>
        <dbReference type="Pfam" id="PF13628"/>
    </source>
</evidence>
<comment type="caution">
    <text evidence="3">The sequence shown here is derived from an EMBL/GenBank/DDBJ whole genome shotgun (WGS) entry which is preliminary data.</text>
</comment>
<gene>
    <name evidence="3" type="ORF">FE263_00005</name>
</gene>
<sequence>MLLARVTLATALGVALLAPAAFAASPTDEAFVAKVSQGGMFEVKLGQVAADQGATQDIRDQGNTEMHDHTLVGDKLKSIANGIGITFPDTLNEQFQGRLDKLKSLSGVAFDRSYLQAMEDIHAKDGAAFAAEAHHGTDPKLRAFAAETHRIVERHVGELKAIGPTGG</sequence>
<protein>
    <submittedName>
        <fullName evidence="3">DUF4142 domain-containing protein</fullName>
    </submittedName>
</protein>
<dbReference type="AlphaFoldDB" id="A0A5R9J7R2"/>
<proteinExistence type="predicted"/>
<feature type="signal peptide" evidence="1">
    <location>
        <begin position="1"/>
        <end position="23"/>
    </location>
</feature>
<accession>A0A5R9J7R2</accession>
<keyword evidence="4" id="KW-1185">Reference proteome</keyword>
<keyword evidence="1" id="KW-0732">Signal</keyword>
<feature type="domain" description="DUF4142" evidence="2">
    <location>
        <begin position="27"/>
        <end position="161"/>
    </location>
</feature>
<dbReference type="EMBL" id="VCDI01000001">
    <property type="protein sequence ID" value="TLU73664.1"/>
    <property type="molecule type" value="Genomic_DNA"/>
</dbReference>
<evidence type="ECO:0000313" key="3">
    <source>
        <dbReference type="EMBL" id="TLU73664.1"/>
    </source>
</evidence>